<proteinExistence type="predicted"/>
<protein>
    <submittedName>
        <fullName evidence="1">DUF2797 domain-containing protein</fullName>
    </submittedName>
</protein>
<comment type="caution">
    <text evidence="1">The sequence shown here is derived from an EMBL/GenBank/DDBJ whole genome shotgun (WGS) entry which is preliminary data.</text>
</comment>
<dbReference type="InterPro" id="IPR021246">
    <property type="entry name" value="DUF2797"/>
</dbReference>
<dbReference type="Pfam" id="PF10977">
    <property type="entry name" value="DUF2797"/>
    <property type="match status" value="1"/>
</dbReference>
<dbReference type="RefSeq" id="WP_163283654.1">
    <property type="nucleotide sequence ID" value="NZ_JAAGVY010000006.1"/>
</dbReference>
<dbReference type="EMBL" id="JAAGVY010000006">
    <property type="protein sequence ID" value="NEN22933.1"/>
    <property type="molecule type" value="Genomic_DNA"/>
</dbReference>
<name>A0A7K3WMQ2_9FLAO</name>
<sequence length="266" mass="30720">MENTGVLRKMFVEDGDVIKYWMNLNKQPVFEMDTLVGKDFRLAWTGNIYCINCGKSIQKTFGQGFCYQCFSESPEAAPCIIRPELCEAHLGKGRDVAYEEKNHNQPHYIYLAQTGGIKVGVTRTLQMPTRWIDQGAWRASIIAEVPYRQMAGLIEIELKQYLSDRTDWRKMLIDERDEDDLSEVCNELISFLPKEYQQYGAKNCDVREFKYPVIAYPKKIKSLKLEDRKELIGELVGIRGQYLYFKGGNVINMRKYSGYEVTAGAI</sequence>
<evidence type="ECO:0000313" key="2">
    <source>
        <dbReference type="Proteomes" id="UP000486602"/>
    </source>
</evidence>
<gene>
    <name evidence="1" type="ORF">G3O08_05400</name>
</gene>
<keyword evidence="2" id="KW-1185">Reference proteome</keyword>
<dbReference type="AlphaFoldDB" id="A0A7K3WMQ2"/>
<accession>A0A7K3WMQ2</accession>
<reference evidence="1 2" key="1">
    <citation type="submission" date="2020-02" db="EMBL/GenBank/DDBJ databases">
        <title>Out from the shadows clarifying the taxonomy of the family Cryomorphaceae and related taxa by utilizing the GTDB taxonomic framework.</title>
        <authorList>
            <person name="Bowman J.P."/>
        </authorList>
    </citation>
    <scope>NUCLEOTIDE SEQUENCE [LARGE SCALE GENOMIC DNA]</scope>
    <source>
        <strain evidence="1 2">QSSC 1-22</strain>
    </source>
</reference>
<organism evidence="1 2">
    <name type="scientific">Cryomorpha ignava</name>
    <dbReference type="NCBI Taxonomy" id="101383"/>
    <lineage>
        <taxon>Bacteria</taxon>
        <taxon>Pseudomonadati</taxon>
        <taxon>Bacteroidota</taxon>
        <taxon>Flavobacteriia</taxon>
        <taxon>Flavobacteriales</taxon>
        <taxon>Cryomorphaceae</taxon>
        <taxon>Cryomorpha</taxon>
    </lineage>
</organism>
<dbReference type="Proteomes" id="UP000486602">
    <property type="component" value="Unassembled WGS sequence"/>
</dbReference>
<evidence type="ECO:0000313" key="1">
    <source>
        <dbReference type="EMBL" id="NEN22933.1"/>
    </source>
</evidence>